<evidence type="ECO:0000256" key="2">
    <source>
        <dbReference type="ARBA" id="ARBA00022737"/>
    </source>
</evidence>
<feature type="repeat" description="Xin" evidence="5">
    <location>
        <begin position="316"/>
        <end position="331"/>
    </location>
</feature>
<dbReference type="AlphaFoldDB" id="A0AAV2JXR9"/>
<feature type="compositionally biased region" description="Pro residues" evidence="6">
    <location>
        <begin position="233"/>
        <end position="242"/>
    </location>
</feature>
<dbReference type="GO" id="GO:0001725">
    <property type="term" value="C:stress fiber"/>
    <property type="evidence" value="ECO:0007669"/>
    <property type="project" value="TreeGrafter"/>
</dbReference>
<proteinExistence type="inferred from homology"/>
<evidence type="ECO:0000256" key="6">
    <source>
        <dbReference type="SAM" id="MobiDB-lite"/>
    </source>
</evidence>
<evidence type="ECO:0000256" key="3">
    <source>
        <dbReference type="ARBA" id="ARBA00022949"/>
    </source>
</evidence>
<comment type="subcellular location">
    <subcellularLocation>
        <location evidence="1">Cell junction</location>
    </subcellularLocation>
</comment>
<feature type="compositionally biased region" description="Polar residues" evidence="6">
    <location>
        <begin position="366"/>
        <end position="385"/>
    </location>
</feature>
<evidence type="ECO:0000313" key="7">
    <source>
        <dbReference type="EMBL" id="CAL1580089.1"/>
    </source>
</evidence>
<dbReference type="EMBL" id="OZ035836">
    <property type="protein sequence ID" value="CAL1580089.1"/>
    <property type="molecule type" value="Genomic_DNA"/>
</dbReference>
<reference evidence="7 8" key="1">
    <citation type="submission" date="2024-04" db="EMBL/GenBank/DDBJ databases">
        <authorList>
            <person name="Waldvogel A.-M."/>
            <person name="Schoenle A."/>
        </authorList>
    </citation>
    <scope>NUCLEOTIDE SEQUENCE [LARGE SCALE GENOMIC DNA]</scope>
</reference>
<organism evidence="7 8">
    <name type="scientific">Knipowitschia caucasica</name>
    <name type="common">Caucasian dwarf goby</name>
    <name type="synonym">Pomatoschistus caucasicus</name>
    <dbReference type="NCBI Taxonomy" id="637954"/>
    <lineage>
        <taxon>Eukaryota</taxon>
        <taxon>Metazoa</taxon>
        <taxon>Chordata</taxon>
        <taxon>Craniata</taxon>
        <taxon>Vertebrata</taxon>
        <taxon>Euteleostomi</taxon>
        <taxon>Actinopterygii</taxon>
        <taxon>Neopterygii</taxon>
        <taxon>Teleostei</taxon>
        <taxon>Neoteleostei</taxon>
        <taxon>Acanthomorphata</taxon>
        <taxon>Gobiaria</taxon>
        <taxon>Gobiiformes</taxon>
        <taxon>Gobioidei</taxon>
        <taxon>Gobiidae</taxon>
        <taxon>Gobiinae</taxon>
        <taxon>Knipowitschia</taxon>
    </lineage>
</organism>
<gene>
    <name evidence="7" type="ORF">KC01_LOCUS11004</name>
</gene>
<dbReference type="PANTHER" id="PTHR22591:SF2">
    <property type="entry name" value="XIN ACTIN-BINDING REPEAT-CONTAINING PROTEIN 1"/>
    <property type="match status" value="1"/>
</dbReference>
<keyword evidence="3" id="KW-0965">Cell junction</keyword>
<protein>
    <submittedName>
        <fullName evidence="7">Uncharacterized protein</fullName>
    </submittedName>
</protein>
<dbReference type="Proteomes" id="UP001497482">
    <property type="component" value="Chromosome 14"/>
</dbReference>
<keyword evidence="4 5" id="KW-0009">Actin-binding</keyword>
<sequence length="385" mass="43509">MPVLRRWERKSVSQLVQQYQSCTDLRDIGKYHKKEDLVDGRCHEGDVRVSLSRCLSMDVLPQRPASSTRALCALFESKLQYSNKPLDGGLQDRKNNSNNPNVQKDLNLFERTAMKECSNRGTRVLKEPRKSVASDEIEALKTQCIHNKIISTDDKNSGILIKGSSIQSRYHILTSSSVRDRSALYLSSAADAPGEQPESSGVTHERKTKVTKMDVTEGRITVSHTVCDDDELPPPPPVPPRPLDYEESSTGSPLPPPPPKESFSTYYQQRNKSELKRLFKHIHPDLRAGLDDVAEEELLRAVQMENPQAAEDLYQGEVQSMRWIFENWTLDNIGEPRGTKKLLDVEDLTGGDVRGTTSKFEHADLNQPTTQRQVSRYQQVKTNPK</sequence>
<keyword evidence="8" id="KW-1185">Reference proteome</keyword>
<evidence type="ECO:0000256" key="5">
    <source>
        <dbReference type="PROSITE-ProRule" id="PRU00721"/>
    </source>
</evidence>
<keyword evidence="2" id="KW-0677">Repeat</keyword>
<comment type="similarity">
    <text evidence="5">Belongs to the Xin family.</text>
</comment>
<evidence type="ECO:0000313" key="8">
    <source>
        <dbReference type="Proteomes" id="UP001497482"/>
    </source>
</evidence>
<feature type="region of interest" description="Disordered" evidence="6">
    <location>
        <begin position="188"/>
        <end position="264"/>
    </location>
</feature>
<dbReference type="GO" id="GO:0007015">
    <property type="term" value="P:actin filament organization"/>
    <property type="evidence" value="ECO:0007669"/>
    <property type="project" value="TreeGrafter"/>
</dbReference>
<dbReference type="GO" id="GO:0051015">
    <property type="term" value="F:actin filament binding"/>
    <property type="evidence" value="ECO:0007669"/>
    <property type="project" value="TreeGrafter"/>
</dbReference>
<evidence type="ECO:0000256" key="4">
    <source>
        <dbReference type="ARBA" id="ARBA00023203"/>
    </source>
</evidence>
<evidence type="ECO:0000256" key="1">
    <source>
        <dbReference type="ARBA" id="ARBA00004282"/>
    </source>
</evidence>
<feature type="region of interest" description="Disordered" evidence="6">
    <location>
        <begin position="350"/>
        <end position="385"/>
    </location>
</feature>
<dbReference type="InterPro" id="IPR012510">
    <property type="entry name" value="Actin-binding_Xin_repeat"/>
</dbReference>
<accession>A0AAV2JXR9</accession>
<dbReference type="GO" id="GO:0005925">
    <property type="term" value="C:focal adhesion"/>
    <property type="evidence" value="ECO:0007669"/>
    <property type="project" value="TreeGrafter"/>
</dbReference>
<comment type="domain">
    <text evidence="5">Xin repeats bind F-actin.</text>
</comment>
<dbReference type="Pfam" id="PF08043">
    <property type="entry name" value="Xin"/>
    <property type="match status" value="1"/>
</dbReference>
<dbReference type="PROSITE" id="PS51389">
    <property type="entry name" value="XIN"/>
    <property type="match status" value="1"/>
</dbReference>
<name>A0AAV2JXR9_KNICA</name>
<dbReference type="InterPro" id="IPR030072">
    <property type="entry name" value="XIRP1/XIRP2"/>
</dbReference>
<dbReference type="PANTHER" id="PTHR22591">
    <property type="entry name" value="XIN"/>
    <property type="match status" value="1"/>
</dbReference>